<evidence type="ECO:0000313" key="5">
    <source>
        <dbReference type="EMBL" id="PZQ48462.1"/>
    </source>
</evidence>
<keyword evidence="3" id="KW-1133">Transmembrane helix</keyword>
<proteinExistence type="predicted"/>
<dbReference type="AlphaFoldDB" id="A0A2W5N4S9"/>
<dbReference type="Pfam" id="PF20072">
    <property type="entry name" value="DUF6468"/>
    <property type="match status" value="1"/>
</dbReference>
<feature type="coiled-coil region" evidence="1">
    <location>
        <begin position="38"/>
        <end position="93"/>
    </location>
</feature>
<feature type="domain" description="DUF6468" evidence="4">
    <location>
        <begin position="37"/>
        <end position="109"/>
    </location>
</feature>
<evidence type="ECO:0000313" key="6">
    <source>
        <dbReference type="Proteomes" id="UP000249417"/>
    </source>
</evidence>
<feature type="compositionally biased region" description="Acidic residues" evidence="2">
    <location>
        <begin position="164"/>
        <end position="179"/>
    </location>
</feature>
<keyword evidence="3" id="KW-0812">Transmembrane</keyword>
<reference evidence="5 6" key="1">
    <citation type="submission" date="2017-08" db="EMBL/GenBank/DDBJ databases">
        <title>Infants hospitalized years apart are colonized by the same room-sourced microbial strains.</title>
        <authorList>
            <person name="Brooks B."/>
            <person name="Olm M.R."/>
            <person name="Firek B.A."/>
            <person name="Baker R."/>
            <person name="Thomas B.C."/>
            <person name="Morowitz M.J."/>
            <person name="Banfield J.F."/>
        </authorList>
    </citation>
    <scope>NUCLEOTIDE SEQUENCE [LARGE SCALE GENOMIC DNA]</scope>
    <source>
        <strain evidence="5">S2_005_002_R2_29</strain>
    </source>
</reference>
<name>A0A2W5N4S9_9BACT</name>
<evidence type="ECO:0000256" key="1">
    <source>
        <dbReference type="SAM" id="Coils"/>
    </source>
</evidence>
<evidence type="ECO:0000256" key="3">
    <source>
        <dbReference type="SAM" id="Phobius"/>
    </source>
</evidence>
<keyword evidence="1" id="KW-0175">Coiled coil</keyword>
<protein>
    <recommendedName>
        <fullName evidence="4">DUF6468 domain-containing protein</fullName>
    </recommendedName>
</protein>
<dbReference type="EMBL" id="QFQB01000005">
    <property type="protein sequence ID" value="PZQ48462.1"/>
    <property type="molecule type" value="Genomic_DNA"/>
</dbReference>
<keyword evidence="3" id="KW-0472">Membrane</keyword>
<feature type="transmembrane region" description="Helical" evidence="3">
    <location>
        <begin position="6"/>
        <end position="25"/>
    </location>
</feature>
<gene>
    <name evidence="5" type="ORF">DI551_01540</name>
</gene>
<sequence>MPIDFSLFMDFAILVLLAATVYLAFRLNLNLKNFSESRSEMEGLVNRLTANIDKAETAVAGMQNTARKAGIELDEVISDAKKLRDELKFMNETGNNLASRLENVAERNRALVDKIEEFPAVHKIPSSIASTPVRESARPPQNLKVEEEPASGFAIRDRDYDGGLSDEDFDDLDFGDDDAGFGGLQSQAEREFFEALQSGRARQKGSRSTQ</sequence>
<evidence type="ECO:0000256" key="2">
    <source>
        <dbReference type="SAM" id="MobiDB-lite"/>
    </source>
</evidence>
<dbReference type="InterPro" id="IPR045531">
    <property type="entry name" value="DUF6468"/>
</dbReference>
<evidence type="ECO:0000259" key="4">
    <source>
        <dbReference type="Pfam" id="PF20072"/>
    </source>
</evidence>
<organism evidence="5 6">
    <name type="scientific">Micavibrio aeruginosavorus</name>
    <dbReference type="NCBI Taxonomy" id="349221"/>
    <lineage>
        <taxon>Bacteria</taxon>
        <taxon>Pseudomonadati</taxon>
        <taxon>Bdellovibrionota</taxon>
        <taxon>Bdellovibrionia</taxon>
        <taxon>Bdellovibrionales</taxon>
        <taxon>Pseudobdellovibrionaceae</taxon>
        <taxon>Micavibrio</taxon>
    </lineage>
</organism>
<dbReference type="Proteomes" id="UP000249417">
    <property type="component" value="Unassembled WGS sequence"/>
</dbReference>
<comment type="caution">
    <text evidence="5">The sequence shown here is derived from an EMBL/GenBank/DDBJ whole genome shotgun (WGS) entry which is preliminary data.</text>
</comment>
<feature type="region of interest" description="Disordered" evidence="2">
    <location>
        <begin position="129"/>
        <end position="188"/>
    </location>
</feature>
<accession>A0A2W5N4S9</accession>